<dbReference type="PANTHER" id="PTHR43464:SF19">
    <property type="entry name" value="UBIQUINONE BIOSYNTHESIS O-METHYLTRANSFERASE, MITOCHONDRIAL"/>
    <property type="match status" value="1"/>
</dbReference>
<keyword evidence="3" id="KW-0949">S-adenosyl-L-methionine</keyword>
<dbReference type="PANTHER" id="PTHR43464">
    <property type="entry name" value="METHYLTRANSFERASE"/>
    <property type="match status" value="1"/>
</dbReference>
<accession>A0ABV5RZW9</accession>
<dbReference type="GO" id="GO:0032259">
    <property type="term" value="P:methylation"/>
    <property type="evidence" value="ECO:0007669"/>
    <property type="project" value="UniProtKB-KW"/>
</dbReference>
<keyword evidence="2" id="KW-0808">Transferase</keyword>
<evidence type="ECO:0000313" key="6">
    <source>
        <dbReference type="Proteomes" id="UP001589532"/>
    </source>
</evidence>
<comment type="caution">
    <text evidence="5">The sequence shown here is derived from an EMBL/GenBank/DDBJ whole genome shotgun (WGS) entry which is preliminary data.</text>
</comment>
<dbReference type="Pfam" id="PF13649">
    <property type="entry name" value="Methyltransf_25"/>
    <property type="match status" value="1"/>
</dbReference>
<dbReference type="Gene3D" id="3.40.50.150">
    <property type="entry name" value="Vaccinia Virus protein VP39"/>
    <property type="match status" value="1"/>
</dbReference>
<evidence type="ECO:0000256" key="2">
    <source>
        <dbReference type="ARBA" id="ARBA00022679"/>
    </source>
</evidence>
<dbReference type="EMBL" id="JBHMBW010000014">
    <property type="protein sequence ID" value="MFB9624975.1"/>
    <property type="molecule type" value="Genomic_DNA"/>
</dbReference>
<reference evidence="5 6" key="1">
    <citation type="submission" date="2024-09" db="EMBL/GenBank/DDBJ databases">
        <authorList>
            <person name="Sun Q."/>
            <person name="Mori K."/>
        </authorList>
    </citation>
    <scope>NUCLEOTIDE SEQUENCE [LARGE SCALE GENOMIC DNA]</scope>
    <source>
        <strain evidence="5 6">JCM 3143</strain>
    </source>
</reference>
<dbReference type="RefSeq" id="WP_344986217.1">
    <property type="nucleotide sequence ID" value="NZ_BAAAXV010000001.1"/>
</dbReference>
<gene>
    <name evidence="5" type="ORF">ACFFSA_17960</name>
</gene>
<evidence type="ECO:0000259" key="4">
    <source>
        <dbReference type="Pfam" id="PF13649"/>
    </source>
</evidence>
<keyword evidence="1 5" id="KW-0489">Methyltransferase</keyword>
<name>A0ABV5RZW9_9ACTN</name>
<dbReference type="Proteomes" id="UP001589532">
    <property type="component" value="Unassembled WGS sequence"/>
</dbReference>
<dbReference type="CDD" id="cd02440">
    <property type="entry name" value="AdoMet_MTases"/>
    <property type="match status" value="1"/>
</dbReference>
<evidence type="ECO:0000313" key="5">
    <source>
        <dbReference type="EMBL" id="MFB9624975.1"/>
    </source>
</evidence>
<evidence type="ECO:0000256" key="3">
    <source>
        <dbReference type="ARBA" id="ARBA00022691"/>
    </source>
</evidence>
<dbReference type="SUPFAM" id="SSF53335">
    <property type="entry name" value="S-adenosyl-L-methionine-dependent methyltransferases"/>
    <property type="match status" value="1"/>
</dbReference>
<evidence type="ECO:0000256" key="1">
    <source>
        <dbReference type="ARBA" id="ARBA00022603"/>
    </source>
</evidence>
<keyword evidence="6" id="KW-1185">Reference proteome</keyword>
<proteinExistence type="predicted"/>
<dbReference type="InterPro" id="IPR041698">
    <property type="entry name" value="Methyltransf_25"/>
</dbReference>
<dbReference type="GO" id="GO:0008168">
    <property type="term" value="F:methyltransferase activity"/>
    <property type="evidence" value="ECO:0007669"/>
    <property type="project" value="UniProtKB-KW"/>
</dbReference>
<feature type="domain" description="Methyltransferase" evidence="4">
    <location>
        <begin position="42"/>
        <end position="137"/>
    </location>
</feature>
<protein>
    <submittedName>
        <fullName evidence="5">Class I SAM-dependent methyltransferase</fullName>
    </submittedName>
</protein>
<organism evidence="5 6">
    <name type="scientific">Nonomuraea helvata</name>
    <dbReference type="NCBI Taxonomy" id="37484"/>
    <lineage>
        <taxon>Bacteria</taxon>
        <taxon>Bacillati</taxon>
        <taxon>Actinomycetota</taxon>
        <taxon>Actinomycetes</taxon>
        <taxon>Streptosporangiales</taxon>
        <taxon>Streptosporangiaceae</taxon>
        <taxon>Nonomuraea</taxon>
    </lineage>
</organism>
<dbReference type="InterPro" id="IPR029063">
    <property type="entry name" value="SAM-dependent_MTases_sf"/>
</dbReference>
<sequence>MAGRRSYDFMYRVGAPWETSEPRPELAELLASGEIAAPGRALDLGCGDGTQAVFLARQGFETTGVDFSPTALAKARRAAGSAGVEVNLVRADFTAPRVDGVAGPYDLILDYGSVDDVAPAKRGAVAAHVAEWTRPGGLVLMWCFYNDIPWWRWERMRYPGRLRPGEERELYEEDFTIRRLAAPVPGSGSACFLLRRRP</sequence>